<evidence type="ECO:0000313" key="3">
    <source>
        <dbReference type="EMBL" id="AIA55766.1"/>
    </source>
</evidence>
<dbReference type="InterPro" id="IPR021136">
    <property type="entry name" value="Flagellar_hook_control-like_C"/>
</dbReference>
<evidence type="ECO:0000259" key="2">
    <source>
        <dbReference type="Pfam" id="PF02120"/>
    </source>
</evidence>
<name>A0A060A0L3_ACICK</name>
<dbReference type="CDD" id="cd17470">
    <property type="entry name" value="T3SS_Flik_C"/>
    <property type="match status" value="1"/>
</dbReference>
<accession>A0A060A0L3</accession>
<evidence type="ECO:0000256" key="1">
    <source>
        <dbReference type="SAM" id="MobiDB-lite"/>
    </source>
</evidence>
<reference evidence="3 4" key="1">
    <citation type="journal article" date="2009" name="J. Bacteriol.">
        <title>Draft genome sequence of the extremely acidophilic bacterium Acidithiobacillus caldus ATCC 51756 reveals metabolic versatility in the genus Acidithiobacillus.</title>
        <authorList>
            <person name="Valdes J."/>
            <person name="Quatrini R."/>
            <person name="Hallberg K."/>
            <person name="Dopson M."/>
            <person name="Valenzuela P.D."/>
            <person name="Holmes D.S."/>
        </authorList>
    </citation>
    <scope>NUCLEOTIDE SEQUENCE [LARGE SCALE GENOMIC DNA]</scope>
    <source>
        <strain evidence="4">ATCC 51756 / DSM 8584 / KU</strain>
    </source>
</reference>
<dbReference type="EMBL" id="CP005986">
    <property type="protein sequence ID" value="AIA55766.1"/>
    <property type="molecule type" value="Genomic_DNA"/>
</dbReference>
<dbReference type="InterPro" id="IPR038610">
    <property type="entry name" value="FliK-like_C_sf"/>
</dbReference>
<protein>
    <recommendedName>
        <fullName evidence="2">Flagellar hook-length control protein-like C-terminal domain-containing protein</fullName>
    </recommendedName>
</protein>
<organism evidence="3 4">
    <name type="scientific">Acidithiobacillus caldus (strain ATCC 51756 / DSM 8584 / KU)</name>
    <dbReference type="NCBI Taxonomy" id="637389"/>
    <lineage>
        <taxon>Bacteria</taxon>
        <taxon>Pseudomonadati</taxon>
        <taxon>Pseudomonadota</taxon>
        <taxon>Acidithiobacillia</taxon>
        <taxon>Acidithiobacillales</taxon>
        <taxon>Acidithiobacillaceae</taxon>
        <taxon>Acidithiobacillus</taxon>
    </lineage>
</organism>
<dbReference type="KEGG" id="acz:Acaty_c1907"/>
<feature type="domain" description="Flagellar hook-length control protein-like C-terminal" evidence="2">
    <location>
        <begin position="370"/>
        <end position="429"/>
    </location>
</feature>
<evidence type="ECO:0000313" key="4">
    <source>
        <dbReference type="Proteomes" id="UP000005522"/>
    </source>
</evidence>
<feature type="compositionally biased region" description="Polar residues" evidence="1">
    <location>
        <begin position="1"/>
        <end position="15"/>
    </location>
</feature>
<feature type="region of interest" description="Disordered" evidence="1">
    <location>
        <begin position="1"/>
        <end position="71"/>
    </location>
</feature>
<dbReference type="Pfam" id="PF02120">
    <property type="entry name" value="Flg_hook"/>
    <property type="match status" value="1"/>
</dbReference>
<gene>
    <name evidence="3" type="ORF">Acaty_c1907</name>
</gene>
<proteinExistence type="predicted"/>
<sequence>MSTGTVISPSESLANEASGKRLSTGPGATASGNAPSLTFQGISKEITDRQSAQEQRPSAARRAHPKARVMPPSASLVSSMVELMRATQVVSLDGVSGVETHAGPASAQAATRPHNAVAKSTTNTLSGPALGSLFSLLLGMQPSAPNTEAGSQKTETIALRPAHPEETRLGTMVGGKLTSRAVPDVEYSTPLAEMQSISNKGVQPSVVEKSSADDVEKSTYRTGRMDLSVTLPYARADFVVEQSKNRQRLAVSGENRVVSDGVESVRFRLLTTNSRRNMAEHASVSWARSLAGTATTHTYAALDSASKNTDALNAGTQPAMGVAQPGLVAVNDGEAQAVVPQQISSPVLHLGGTGWPSVLAGQVARLTVGHSMVIRVHPERLGPIEVRATQGVGGLAIHLTVTHPQVEQILQQNIGMVASQIQVMQTTPSAPVSVSVQMNAALASGFGSMGGNPENHQGTPYTASAGQTFSSTDSMEIPTDAADAGNVVTTDVRFFESWV</sequence>
<dbReference type="Gene3D" id="3.30.750.140">
    <property type="match status" value="1"/>
</dbReference>
<dbReference type="Proteomes" id="UP000005522">
    <property type="component" value="Chromosome"/>
</dbReference>
<dbReference type="AlphaFoldDB" id="A0A060A0L3"/>
<dbReference type="HOGENOM" id="CLU_545899_0_0_6"/>
<feature type="compositionally biased region" description="Polar residues" evidence="1">
    <location>
        <begin position="30"/>
        <end position="41"/>
    </location>
</feature>